<dbReference type="Gene3D" id="3.40.50.2300">
    <property type="match status" value="1"/>
</dbReference>
<organism evidence="8 9">
    <name type="scientific">Olivibacter domesticus</name>
    <name type="common">Pseudosphingobacterium domesticum</name>
    <dbReference type="NCBI Taxonomy" id="407022"/>
    <lineage>
        <taxon>Bacteria</taxon>
        <taxon>Pseudomonadati</taxon>
        <taxon>Bacteroidota</taxon>
        <taxon>Sphingobacteriia</taxon>
        <taxon>Sphingobacteriales</taxon>
        <taxon>Sphingobacteriaceae</taxon>
        <taxon>Olivibacter</taxon>
    </lineage>
</organism>
<evidence type="ECO:0000256" key="3">
    <source>
        <dbReference type="ARBA" id="ARBA00023015"/>
    </source>
</evidence>
<feature type="domain" description="Response regulatory" evidence="7">
    <location>
        <begin position="2"/>
        <end position="117"/>
    </location>
</feature>
<sequence length="122" mass="13779">MLILIAEDDEHLRKVLQIRLLKDGYQVIVATDGQDALDKLSSHFPDLVITDIVMPYISGLEVVKFVKANTERQVPVIVLSALGQEEIVQEAFLLGADDFIVKPFSLAEFVLRLRRFALMIKN</sequence>
<dbReference type="Proteomes" id="UP000199421">
    <property type="component" value="Unassembled WGS sequence"/>
</dbReference>
<dbReference type="OrthoDB" id="9789181at2"/>
<dbReference type="PANTHER" id="PTHR48111:SF1">
    <property type="entry name" value="TWO-COMPONENT RESPONSE REGULATOR ORR33"/>
    <property type="match status" value="1"/>
</dbReference>
<protein>
    <submittedName>
        <fullName evidence="8">Response regulator receiver domain-containing protein</fullName>
    </submittedName>
</protein>
<dbReference type="GO" id="GO:0000976">
    <property type="term" value="F:transcription cis-regulatory region binding"/>
    <property type="evidence" value="ECO:0007669"/>
    <property type="project" value="TreeGrafter"/>
</dbReference>
<evidence type="ECO:0000256" key="6">
    <source>
        <dbReference type="PROSITE-ProRule" id="PRU00169"/>
    </source>
</evidence>
<keyword evidence="4" id="KW-0238">DNA-binding</keyword>
<dbReference type="Pfam" id="PF00072">
    <property type="entry name" value="Response_reg"/>
    <property type="match status" value="1"/>
</dbReference>
<dbReference type="InterPro" id="IPR011006">
    <property type="entry name" value="CheY-like_superfamily"/>
</dbReference>
<accession>A0A1H7KXG5</accession>
<dbReference type="GO" id="GO:0006355">
    <property type="term" value="P:regulation of DNA-templated transcription"/>
    <property type="evidence" value="ECO:0007669"/>
    <property type="project" value="TreeGrafter"/>
</dbReference>
<keyword evidence="5" id="KW-0804">Transcription</keyword>
<keyword evidence="1 6" id="KW-0597">Phosphoprotein</keyword>
<dbReference type="PANTHER" id="PTHR48111">
    <property type="entry name" value="REGULATOR OF RPOS"/>
    <property type="match status" value="1"/>
</dbReference>
<evidence type="ECO:0000313" key="8">
    <source>
        <dbReference type="EMBL" id="SEK91422.1"/>
    </source>
</evidence>
<dbReference type="CDD" id="cd17574">
    <property type="entry name" value="REC_OmpR"/>
    <property type="match status" value="1"/>
</dbReference>
<evidence type="ECO:0000256" key="2">
    <source>
        <dbReference type="ARBA" id="ARBA00023012"/>
    </source>
</evidence>
<keyword evidence="2" id="KW-0902">Two-component regulatory system</keyword>
<evidence type="ECO:0000256" key="1">
    <source>
        <dbReference type="ARBA" id="ARBA00022553"/>
    </source>
</evidence>
<reference evidence="9" key="1">
    <citation type="submission" date="2016-10" db="EMBL/GenBank/DDBJ databases">
        <authorList>
            <person name="Varghese N."/>
            <person name="Submissions S."/>
        </authorList>
    </citation>
    <scope>NUCLEOTIDE SEQUENCE [LARGE SCALE GENOMIC DNA]</scope>
    <source>
        <strain evidence="9">DSM 18733</strain>
    </source>
</reference>
<dbReference type="GO" id="GO:0005829">
    <property type="term" value="C:cytosol"/>
    <property type="evidence" value="ECO:0007669"/>
    <property type="project" value="TreeGrafter"/>
</dbReference>
<evidence type="ECO:0000259" key="7">
    <source>
        <dbReference type="PROSITE" id="PS50110"/>
    </source>
</evidence>
<keyword evidence="3" id="KW-0805">Transcription regulation</keyword>
<dbReference type="InterPro" id="IPR001789">
    <property type="entry name" value="Sig_transdc_resp-reg_receiver"/>
</dbReference>
<dbReference type="GO" id="GO:0032993">
    <property type="term" value="C:protein-DNA complex"/>
    <property type="evidence" value="ECO:0007669"/>
    <property type="project" value="TreeGrafter"/>
</dbReference>
<evidence type="ECO:0000313" key="9">
    <source>
        <dbReference type="Proteomes" id="UP000199421"/>
    </source>
</evidence>
<feature type="modified residue" description="4-aspartylphosphate" evidence="6">
    <location>
        <position position="51"/>
    </location>
</feature>
<dbReference type="SUPFAM" id="SSF52172">
    <property type="entry name" value="CheY-like"/>
    <property type="match status" value="1"/>
</dbReference>
<proteinExistence type="predicted"/>
<dbReference type="RefSeq" id="WP_093321213.1">
    <property type="nucleotide sequence ID" value="NZ_FOAF01000001.1"/>
</dbReference>
<dbReference type="AlphaFoldDB" id="A0A1H7KXG5"/>
<dbReference type="STRING" id="407022.SAMN05661044_01493"/>
<dbReference type="PROSITE" id="PS50110">
    <property type="entry name" value="RESPONSE_REGULATORY"/>
    <property type="match status" value="1"/>
</dbReference>
<evidence type="ECO:0000256" key="4">
    <source>
        <dbReference type="ARBA" id="ARBA00023125"/>
    </source>
</evidence>
<name>A0A1H7KXG5_OLID1</name>
<dbReference type="GO" id="GO:0000156">
    <property type="term" value="F:phosphorelay response regulator activity"/>
    <property type="evidence" value="ECO:0007669"/>
    <property type="project" value="TreeGrafter"/>
</dbReference>
<keyword evidence="9" id="KW-1185">Reference proteome</keyword>
<dbReference type="InterPro" id="IPR039420">
    <property type="entry name" value="WalR-like"/>
</dbReference>
<dbReference type="SMART" id="SM00448">
    <property type="entry name" value="REC"/>
    <property type="match status" value="1"/>
</dbReference>
<gene>
    <name evidence="8" type="ORF">SAMN05661044_01493</name>
</gene>
<dbReference type="EMBL" id="FOAF01000001">
    <property type="protein sequence ID" value="SEK91422.1"/>
    <property type="molecule type" value="Genomic_DNA"/>
</dbReference>
<evidence type="ECO:0000256" key="5">
    <source>
        <dbReference type="ARBA" id="ARBA00023163"/>
    </source>
</evidence>